<proteinExistence type="predicted"/>
<dbReference type="PIRSF" id="PIRSF015617">
    <property type="entry name" value="Adensltrnsf_CobA"/>
    <property type="match status" value="1"/>
</dbReference>
<evidence type="ECO:0000313" key="4">
    <source>
        <dbReference type="Proteomes" id="UP001299608"/>
    </source>
</evidence>
<dbReference type="Pfam" id="PF02572">
    <property type="entry name" value="CobA_CobO_BtuR"/>
    <property type="match status" value="1"/>
</dbReference>
<dbReference type="Proteomes" id="UP001299608">
    <property type="component" value="Unassembled WGS sequence"/>
</dbReference>
<dbReference type="GO" id="GO:0005524">
    <property type="term" value="F:ATP binding"/>
    <property type="evidence" value="ECO:0007669"/>
    <property type="project" value="InterPro"/>
</dbReference>
<dbReference type="RefSeq" id="WP_165643073.1">
    <property type="nucleotide sequence ID" value="NZ_BAABZL010000001.1"/>
</dbReference>
<comment type="caution">
    <text evidence="1">The sequence shown here is derived from an EMBL/GenBank/DDBJ whole genome shotgun (WGS) entry which is preliminary data.</text>
</comment>
<dbReference type="GO" id="GO:0009236">
    <property type="term" value="P:cobalamin biosynthetic process"/>
    <property type="evidence" value="ECO:0007669"/>
    <property type="project" value="InterPro"/>
</dbReference>
<dbReference type="AlphaFoldDB" id="A0AAW5BUE0"/>
<dbReference type="PANTHER" id="PTHR46638">
    <property type="entry name" value="CORRINOID ADENOSYLTRANSFERASE"/>
    <property type="match status" value="1"/>
</dbReference>
<evidence type="ECO:0000313" key="2">
    <source>
        <dbReference type="EMBL" id="NSJ52324.1"/>
    </source>
</evidence>
<dbReference type="PANTHER" id="PTHR46638:SF1">
    <property type="entry name" value="CORRINOID ADENOSYLTRANSFERASE"/>
    <property type="match status" value="1"/>
</dbReference>
<dbReference type="EMBL" id="JAKNGE010000026">
    <property type="protein sequence ID" value="MCG4747643.1"/>
    <property type="molecule type" value="Genomic_DNA"/>
</dbReference>
<sequence length="178" mass="19181">MTGLIHIYHGDGKGKTTAAIGSAVRAAGRGKRVLIARFLKTDDSGEVTGLAHVPGITLLPCDRNFGFSWEMSAVQRKAAAVYYDNLLRMAWEMAAGLDGGPGYDMLVLDEVIGACGLGFVREDMVIGKLRSKPDGLEVVMTGRGPSDGLMECADYITEMVMGRHPFERGIPAREGIEY</sequence>
<dbReference type="GeneID" id="97207143"/>
<dbReference type="Gene3D" id="3.40.50.300">
    <property type="entry name" value="P-loop containing nucleotide triphosphate hydrolases"/>
    <property type="match status" value="1"/>
</dbReference>
<reference evidence="1" key="3">
    <citation type="submission" date="2022-01" db="EMBL/GenBank/DDBJ databases">
        <title>Collection of gut derived symbiotic bacterial strains cultured from healthy donors.</title>
        <authorList>
            <person name="Lin H."/>
            <person name="Kohout C."/>
            <person name="Waligurski E."/>
            <person name="Pamer E.G."/>
        </authorList>
    </citation>
    <scope>NUCLEOTIDE SEQUENCE</scope>
    <source>
        <strain evidence="1">DFI.6.55</strain>
    </source>
</reference>
<dbReference type="InterPro" id="IPR003724">
    <property type="entry name" value="CblAdoTrfase_CobA"/>
</dbReference>
<evidence type="ECO:0000313" key="3">
    <source>
        <dbReference type="Proteomes" id="UP000669239"/>
    </source>
</evidence>
<evidence type="ECO:0000313" key="1">
    <source>
        <dbReference type="EMBL" id="MCG4747643.1"/>
    </source>
</evidence>
<reference evidence="2" key="2">
    <citation type="submission" date="2020-02" db="EMBL/GenBank/DDBJ databases">
        <authorList>
            <person name="Littmann E."/>
            <person name="Sorbara M."/>
        </authorList>
    </citation>
    <scope>NUCLEOTIDE SEQUENCE</scope>
    <source>
        <strain evidence="2">MSK.1.17</strain>
    </source>
</reference>
<dbReference type="SUPFAM" id="SSF52540">
    <property type="entry name" value="P-loop containing nucleoside triphosphate hydrolases"/>
    <property type="match status" value="1"/>
</dbReference>
<protein>
    <submittedName>
        <fullName evidence="1">Cob(I)yrinic acid a,c-diamide adenosyltransferase</fullName>
    </submittedName>
</protein>
<dbReference type="Proteomes" id="UP000669239">
    <property type="component" value="Unassembled WGS sequence"/>
</dbReference>
<dbReference type="GO" id="GO:0008817">
    <property type="term" value="F:corrinoid adenosyltransferase activity"/>
    <property type="evidence" value="ECO:0007669"/>
    <property type="project" value="InterPro"/>
</dbReference>
<gene>
    <name evidence="2" type="ORF">G5B36_27110</name>
    <name evidence="1" type="ORF">L0N08_19625</name>
</gene>
<name>A0AAW5BUE0_9FIRM</name>
<reference evidence="2 3" key="1">
    <citation type="journal article" date="2020" name="Cell Host Microbe">
        <title>Functional and Genomic Variation between Human-Derived Isolates of Lachnospiraceae Reveals Inter- and Intra-Species Diversity.</title>
        <authorList>
            <person name="Sorbara M.T."/>
            <person name="Littmann E.R."/>
            <person name="Fontana E."/>
            <person name="Moody T.U."/>
            <person name="Kohout C.E."/>
            <person name="Gjonbalaj M."/>
            <person name="Eaton V."/>
            <person name="Seok R."/>
            <person name="Leiner I.M."/>
            <person name="Pamer E.G."/>
        </authorList>
    </citation>
    <scope>NUCLEOTIDE SEQUENCE [LARGE SCALE GENOMIC DNA]</scope>
    <source>
        <strain evidence="2 3">MSK.1.17</strain>
    </source>
</reference>
<dbReference type="InterPro" id="IPR027417">
    <property type="entry name" value="P-loop_NTPase"/>
</dbReference>
<organism evidence="1 4">
    <name type="scientific">Enterocloster aldenensis</name>
    <dbReference type="NCBI Taxonomy" id="358742"/>
    <lineage>
        <taxon>Bacteria</taxon>
        <taxon>Bacillati</taxon>
        <taxon>Bacillota</taxon>
        <taxon>Clostridia</taxon>
        <taxon>Lachnospirales</taxon>
        <taxon>Lachnospiraceae</taxon>
        <taxon>Enterocloster</taxon>
    </lineage>
</organism>
<keyword evidence="3" id="KW-1185">Reference proteome</keyword>
<accession>A0AAW5BUE0</accession>
<dbReference type="EMBL" id="JAAITT010000065">
    <property type="protein sequence ID" value="NSJ52324.1"/>
    <property type="molecule type" value="Genomic_DNA"/>
</dbReference>